<dbReference type="PANTHER" id="PTHR43142">
    <property type="entry name" value="CARBOXYLIC ESTER HYDROLASE"/>
    <property type="match status" value="1"/>
</dbReference>
<evidence type="ECO:0000256" key="2">
    <source>
        <dbReference type="ARBA" id="ARBA00022801"/>
    </source>
</evidence>
<dbReference type="Gene3D" id="3.40.50.1820">
    <property type="entry name" value="alpha/beta hydrolase"/>
    <property type="match status" value="1"/>
</dbReference>
<evidence type="ECO:0000313" key="5">
    <source>
        <dbReference type="EMBL" id="EIW80191.1"/>
    </source>
</evidence>
<name>A0A5M3MNK3_CONPW</name>
<dbReference type="KEGG" id="cput:CONPUDRAFT_165786"/>
<dbReference type="InterPro" id="IPR002018">
    <property type="entry name" value="CarbesteraseB"/>
</dbReference>
<dbReference type="InterPro" id="IPR029058">
    <property type="entry name" value="AB_hydrolase_fold"/>
</dbReference>
<organism evidence="5 6">
    <name type="scientific">Coniophora puteana (strain RWD-64-598)</name>
    <name type="common">Brown rot fungus</name>
    <dbReference type="NCBI Taxonomy" id="741705"/>
    <lineage>
        <taxon>Eukaryota</taxon>
        <taxon>Fungi</taxon>
        <taxon>Dikarya</taxon>
        <taxon>Basidiomycota</taxon>
        <taxon>Agaricomycotina</taxon>
        <taxon>Agaricomycetes</taxon>
        <taxon>Agaricomycetidae</taxon>
        <taxon>Boletales</taxon>
        <taxon>Coniophorineae</taxon>
        <taxon>Coniophoraceae</taxon>
        <taxon>Coniophora</taxon>
    </lineage>
</organism>
<dbReference type="EC" id="3.1.1.-" evidence="3"/>
<dbReference type="GeneID" id="19205393"/>
<dbReference type="RefSeq" id="XP_007769200.1">
    <property type="nucleotide sequence ID" value="XM_007771010.1"/>
</dbReference>
<proteinExistence type="inferred from homology"/>
<comment type="similarity">
    <text evidence="1 3">Belongs to the type-B carboxylesterase/lipase family.</text>
</comment>
<dbReference type="InterPro" id="IPR019826">
    <property type="entry name" value="Carboxylesterase_B_AS"/>
</dbReference>
<evidence type="ECO:0000256" key="3">
    <source>
        <dbReference type="RuleBase" id="RU361235"/>
    </source>
</evidence>
<accession>A0A5M3MNK3</accession>
<evidence type="ECO:0000256" key="1">
    <source>
        <dbReference type="ARBA" id="ARBA00005964"/>
    </source>
</evidence>
<dbReference type="OrthoDB" id="408631at2759"/>
<evidence type="ECO:0000313" key="6">
    <source>
        <dbReference type="Proteomes" id="UP000053558"/>
    </source>
</evidence>
<dbReference type="GO" id="GO:0016787">
    <property type="term" value="F:hydrolase activity"/>
    <property type="evidence" value="ECO:0007669"/>
    <property type="project" value="UniProtKB-KW"/>
</dbReference>
<dbReference type="Proteomes" id="UP000053558">
    <property type="component" value="Unassembled WGS sequence"/>
</dbReference>
<dbReference type="Pfam" id="PF00135">
    <property type="entry name" value="COesterase"/>
    <property type="match status" value="1"/>
</dbReference>
<keyword evidence="6" id="KW-1185">Reference proteome</keyword>
<sequence>MVQAVPSAASIGSDLTFLFQNDLNWTTAPDHNGTILLSTPLTNANALAACTQLNEPLLQTNGTYFASDMSYLLSYLAYLGDSSATQQYWVATNASITAGECAVISQNAGVQSASCDETLPAFCAQSAPYEPNTETDMSSAYYVETTSGDYTFTGTRDHLSFRFIGIPYADPFERWTYSSVYGTTGASVSTNITALEYGSPCTQIGYGSEDCLYLNIQTPYLPEDTASPDATKLRPVLFWIHGGAYTSGEGSDGIFDGGNRASRSDVVTVTINYRLSTLGFLALEDGVANGNYGLADQITALRWVQSHIAAFGGDASRVTIHGQSAGAGSVRALLASPVARGENLFAGAIAQSNLAGFGYADTYSNYYTIPQEYNVSIPGLLEYVGCANYVDASAAEQLECLQGANATALVNAPTAPRYVVVDGTYITTPQLELSGPTTSTATLPHVIFGWMRDDGADFAGAWPYSGETSAESIIGIGLTENQTTMIVDSGYFEVPTGTNYTWDIFNATSHVATDGEFRCLDQATMYAAAKNGVFASARAYEFDRSYMGYEPLADTCFPPATTEYPYGDPYAPYFRCHSGDLYFTAGTLGQSALHFRDDADWTLSQVAVDYWTSFARTFDPNPDPAYMVARGYENSAAAMSAAGPWDAVSATGEGGTDLMLLDIPLKASTWLETEQCDYLGYGIDYYL</sequence>
<dbReference type="OMA" id="TIVTHTE"/>
<reference evidence="6" key="1">
    <citation type="journal article" date="2012" name="Science">
        <title>The Paleozoic origin of enzymatic lignin decomposition reconstructed from 31 fungal genomes.</title>
        <authorList>
            <person name="Floudas D."/>
            <person name="Binder M."/>
            <person name="Riley R."/>
            <person name="Barry K."/>
            <person name="Blanchette R.A."/>
            <person name="Henrissat B."/>
            <person name="Martinez A.T."/>
            <person name="Otillar R."/>
            <person name="Spatafora J.W."/>
            <person name="Yadav J.S."/>
            <person name="Aerts A."/>
            <person name="Benoit I."/>
            <person name="Boyd A."/>
            <person name="Carlson A."/>
            <person name="Copeland A."/>
            <person name="Coutinho P.M."/>
            <person name="de Vries R.P."/>
            <person name="Ferreira P."/>
            <person name="Findley K."/>
            <person name="Foster B."/>
            <person name="Gaskell J."/>
            <person name="Glotzer D."/>
            <person name="Gorecki P."/>
            <person name="Heitman J."/>
            <person name="Hesse C."/>
            <person name="Hori C."/>
            <person name="Igarashi K."/>
            <person name="Jurgens J.A."/>
            <person name="Kallen N."/>
            <person name="Kersten P."/>
            <person name="Kohler A."/>
            <person name="Kuees U."/>
            <person name="Kumar T.K.A."/>
            <person name="Kuo A."/>
            <person name="LaButti K."/>
            <person name="Larrondo L.F."/>
            <person name="Lindquist E."/>
            <person name="Ling A."/>
            <person name="Lombard V."/>
            <person name="Lucas S."/>
            <person name="Lundell T."/>
            <person name="Martin R."/>
            <person name="McLaughlin D.J."/>
            <person name="Morgenstern I."/>
            <person name="Morin E."/>
            <person name="Murat C."/>
            <person name="Nagy L.G."/>
            <person name="Nolan M."/>
            <person name="Ohm R.A."/>
            <person name="Patyshakuliyeva A."/>
            <person name="Rokas A."/>
            <person name="Ruiz-Duenas F.J."/>
            <person name="Sabat G."/>
            <person name="Salamov A."/>
            <person name="Samejima M."/>
            <person name="Schmutz J."/>
            <person name="Slot J.C."/>
            <person name="St John F."/>
            <person name="Stenlid J."/>
            <person name="Sun H."/>
            <person name="Sun S."/>
            <person name="Syed K."/>
            <person name="Tsang A."/>
            <person name="Wiebenga A."/>
            <person name="Young D."/>
            <person name="Pisabarro A."/>
            <person name="Eastwood D.C."/>
            <person name="Martin F."/>
            <person name="Cullen D."/>
            <person name="Grigoriev I.V."/>
            <person name="Hibbett D.S."/>
        </authorList>
    </citation>
    <scope>NUCLEOTIDE SEQUENCE [LARGE SCALE GENOMIC DNA]</scope>
    <source>
        <strain evidence="6">RWD-64-598 SS2</strain>
    </source>
</reference>
<gene>
    <name evidence="5" type="ORF">CONPUDRAFT_165786</name>
</gene>
<dbReference type="AlphaFoldDB" id="A0A5M3MNK3"/>
<dbReference type="EMBL" id="JH711579">
    <property type="protein sequence ID" value="EIW80191.1"/>
    <property type="molecule type" value="Genomic_DNA"/>
</dbReference>
<comment type="caution">
    <text evidence="5">The sequence shown here is derived from an EMBL/GenBank/DDBJ whole genome shotgun (WGS) entry which is preliminary data.</text>
</comment>
<protein>
    <recommendedName>
        <fullName evidence="3">Carboxylic ester hydrolase</fullName>
        <ecNumber evidence="3">3.1.1.-</ecNumber>
    </recommendedName>
</protein>
<dbReference type="PROSITE" id="PS00122">
    <property type="entry name" value="CARBOXYLESTERASE_B_1"/>
    <property type="match status" value="1"/>
</dbReference>
<dbReference type="PANTHER" id="PTHR43142:SF3">
    <property type="entry name" value="PUTATIVE (AFU_ORTHOLOGUE AFUA_3G09070)-RELATED"/>
    <property type="match status" value="1"/>
</dbReference>
<keyword evidence="2 3" id="KW-0378">Hydrolase</keyword>
<evidence type="ECO:0000259" key="4">
    <source>
        <dbReference type="Pfam" id="PF00135"/>
    </source>
</evidence>
<feature type="domain" description="Carboxylesterase type B" evidence="4">
    <location>
        <begin position="162"/>
        <end position="648"/>
    </location>
</feature>
<dbReference type="SUPFAM" id="SSF53474">
    <property type="entry name" value="alpha/beta-Hydrolases"/>
    <property type="match status" value="1"/>
</dbReference>